<dbReference type="PANTHER" id="PTHR33022">
    <property type="entry name" value="DUF1985 DOMAIN-CONTAINING PROTEIN"/>
    <property type="match status" value="1"/>
</dbReference>
<accession>A0AAE1RT34</accession>
<sequence length="172" mass="19357">MRHDSDVAKSVKRKKGFQTPSKFKASVSNTEKQRKVVHVTSMSEPKNDIAEGPLKAVSVKPHHCDVQAQILRCCMVKELKASNEDAFLMYINGSELSDCEMYVDVFAGYLSLREGISAKEFNDELLRTRYGTLLWDYAKQKIESEAGSDNEAPPKPARPKIDFDQVGKMIVN</sequence>
<dbReference type="Proteomes" id="UP001291623">
    <property type="component" value="Unassembled WGS sequence"/>
</dbReference>
<protein>
    <submittedName>
        <fullName evidence="2">Uncharacterized protein</fullName>
    </submittedName>
</protein>
<dbReference type="PANTHER" id="PTHR33022:SF20">
    <property type="entry name" value="UBIQUITIN-LIKE PROTEASE FAMILY PROFILE DOMAIN-CONTAINING PROTEIN"/>
    <property type="match status" value="1"/>
</dbReference>
<dbReference type="EMBL" id="JAVYJV010000012">
    <property type="protein sequence ID" value="KAK4357376.1"/>
    <property type="molecule type" value="Genomic_DNA"/>
</dbReference>
<gene>
    <name evidence="2" type="ORF">RND71_022986</name>
</gene>
<comment type="caution">
    <text evidence="2">The sequence shown here is derived from an EMBL/GenBank/DDBJ whole genome shotgun (WGS) entry which is preliminary data.</text>
</comment>
<reference evidence="2" key="1">
    <citation type="submission" date="2023-12" db="EMBL/GenBank/DDBJ databases">
        <title>Genome assembly of Anisodus tanguticus.</title>
        <authorList>
            <person name="Wang Y.-J."/>
        </authorList>
    </citation>
    <scope>NUCLEOTIDE SEQUENCE</scope>
    <source>
        <strain evidence="2">KB-2021</strain>
        <tissue evidence="2">Leaf</tissue>
    </source>
</reference>
<feature type="region of interest" description="Disordered" evidence="1">
    <location>
        <begin position="1"/>
        <end position="30"/>
    </location>
</feature>
<dbReference type="AlphaFoldDB" id="A0AAE1RT34"/>
<feature type="region of interest" description="Disordered" evidence="1">
    <location>
        <begin position="145"/>
        <end position="166"/>
    </location>
</feature>
<name>A0AAE1RT34_9SOLA</name>
<evidence type="ECO:0000313" key="3">
    <source>
        <dbReference type="Proteomes" id="UP001291623"/>
    </source>
</evidence>
<evidence type="ECO:0000313" key="2">
    <source>
        <dbReference type="EMBL" id="KAK4357376.1"/>
    </source>
</evidence>
<organism evidence="2 3">
    <name type="scientific">Anisodus tanguticus</name>
    <dbReference type="NCBI Taxonomy" id="243964"/>
    <lineage>
        <taxon>Eukaryota</taxon>
        <taxon>Viridiplantae</taxon>
        <taxon>Streptophyta</taxon>
        <taxon>Embryophyta</taxon>
        <taxon>Tracheophyta</taxon>
        <taxon>Spermatophyta</taxon>
        <taxon>Magnoliopsida</taxon>
        <taxon>eudicotyledons</taxon>
        <taxon>Gunneridae</taxon>
        <taxon>Pentapetalae</taxon>
        <taxon>asterids</taxon>
        <taxon>lamiids</taxon>
        <taxon>Solanales</taxon>
        <taxon>Solanaceae</taxon>
        <taxon>Solanoideae</taxon>
        <taxon>Hyoscyameae</taxon>
        <taxon>Anisodus</taxon>
    </lineage>
</organism>
<proteinExistence type="predicted"/>
<evidence type="ECO:0000256" key="1">
    <source>
        <dbReference type="SAM" id="MobiDB-lite"/>
    </source>
</evidence>
<keyword evidence="3" id="KW-1185">Reference proteome</keyword>
<feature type="compositionally biased region" description="Polar residues" evidence="1">
    <location>
        <begin position="18"/>
        <end position="30"/>
    </location>
</feature>